<feature type="transmembrane region" description="Helical" evidence="6">
    <location>
        <begin position="389"/>
        <end position="411"/>
    </location>
</feature>
<comment type="subcellular location">
    <subcellularLocation>
        <location evidence="1">Cell membrane</location>
        <topology evidence="1">Multi-pass membrane protein</topology>
    </subcellularLocation>
</comment>
<feature type="domain" description="Major facilitator superfamily (MFS) profile" evidence="7">
    <location>
        <begin position="24"/>
        <end position="443"/>
    </location>
</feature>
<evidence type="ECO:0000256" key="2">
    <source>
        <dbReference type="ARBA" id="ARBA00022448"/>
    </source>
</evidence>
<feature type="transmembrane region" description="Helical" evidence="6">
    <location>
        <begin position="326"/>
        <end position="344"/>
    </location>
</feature>
<name>A0A2T2WZR3_9FIRM</name>
<dbReference type="PROSITE" id="PS50850">
    <property type="entry name" value="MFS"/>
    <property type="match status" value="1"/>
</dbReference>
<feature type="transmembrane region" description="Helical" evidence="6">
    <location>
        <begin position="417"/>
        <end position="438"/>
    </location>
</feature>
<dbReference type="EMBL" id="PXYT01000024">
    <property type="protein sequence ID" value="PSR27731.1"/>
    <property type="molecule type" value="Genomic_DNA"/>
</dbReference>
<evidence type="ECO:0000256" key="4">
    <source>
        <dbReference type="ARBA" id="ARBA00022989"/>
    </source>
</evidence>
<dbReference type="Gene3D" id="1.20.1250.20">
    <property type="entry name" value="MFS general substrate transporter like domains"/>
    <property type="match status" value="1"/>
</dbReference>
<dbReference type="AlphaFoldDB" id="A0A2T2WZR3"/>
<evidence type="ECO:0000313" key="8">
    <source>
        <dbReference type="EMBL" id="PSR27731.1"/>
    </source>
</evidence>
<dbReference type="PANTHER" id="PTHR24064">
    <property type="entry name" value="SOLUTE CARRIER FAMILY 22 MEMBER"/>
    <property type="match status" value="1"/>
</dbReference>
<reference evidence="8 9" key="1">
    <citation type="journal article" date="2014" name="BMC Genomics">
        <title>Comparison of environmental and isolate Sulfobacillus genomes reveals diverse carbon, sulfur, nitrogen, and hydrogen metabolisms.</title>
        <authorList>
            <person name="Justice N.B."/>
            <person name="Norman A."/>
            <person name="Brown C.T."/>
            <person name="Singh A."/>
            <person name="Thomas B.C."/>
            <person name="Banfield J.F."/>
        </authorList>
    </citation>
    <scope>NUCLEOTIDE SEQUENCE [LARGE SCALE GENOMIC DNA]</scope>
    <source>
        <strain evidence="8">AMDSBA1</strain>
    </source>
</reference>
<keyword evidence="3 6" id="KW-0812">Transmembrane</keyword>
<organism evidence="8 9">
    <name type="scientific">Sulfobacillus benefaciens</name>
    <dbReference type="NCBI Taxonomy" id="453960"/>
    <lineage>
        <taxon>Bacteria</taxon>
        <taxon>Bacillati</taxon>
        <taxon>Bacillota</taxon>
        <taxon>Clostridia</taxon>
        <taxon>Eubacteriales</taxon>
        <taxon>Clostridiales Family XVII. Incertae Sedis</taxon>
        <taxon>Sulfobacillus</taxon>
    </lineage>
</organism>
<keyword evidence="5 6" id="KW-0472">Membrane</keyword>
<feature type="transmembrane region" description="Helical" evidence="6">
    <location>
        <begin position="148"/>
        <end position="173"/>
    </location>
</feature>
<feature type="transmembrane region" description="Helical" evidence="6">
    <location>
        <begin position="293"/>
        <end position="314"/>
    </location>
</feature>
<accession>A0A2T2WZR3</accession>
<evidence type="ECO:0000256" key="6">
    <source>
        <dbReference type="SAM" id="Phobius"/>
    </source>
</evidence>
<evidence type="ECO:0000313" key="9">
    <source>
        <dbReference type="Proteomes" id="UP000242699"/>
    </source>
</evidence>
<dbReference type="InterPro" id="IPR036259">
    <property type="entry name" value="MFS_trans_sf"/>
</dbReference>
<feature type="transmembrane region" description="Helical" evidence="6">
    <location>
        <begin position="179"/>
        <end position="198"/>
    </location>
</feature>
<sequence length="463" mass="49803">MDTDKSGLIDTLNDAPLSLFHFRAVLTAGMGFFTDAYDLFIIGAALVLIKAQFAPSKEMVGLLGATALIAAFVGAFVFGRLADVLGRKKIYGLEAAIMGLGALASAFSPSVIWLLVFRFIMGLGIGGDYPVSAVIMSEYSNKKDRGKLVGLVFSMQALGLVAGPVVALTLLASGIPHDIAWRLMLGLGAIPALAVVMLRRRMPESPRYTALVRGNAHEAHENLSRFSGSRVGLTAQDQRVKRLGFWQFITNRKYLLTLLGTAGTWFLFDYAYYGNSISMPLVLKLVAPHASDITSMAWSLIVFVVAAVPGYFLAVSKMDKIGHRKLQLIGFAFMGLAFGVIGIVPHMTHLIIPFLLVFGASYFFAEFGPNTTTFVLASELYPVSMRTTGHGISAGIAKFGAFIGVFVFPILTSAFGLSGTLLITFFFSIIGFVLTLLLPEPKGRSLESISDDAVPLTTRAVNS</sequence>
<keyword evidence="4 6" id="KW-1133">Transmembrane helix</keyword>
<feature type="transmembrane region" description="Helical" evidence="6">
    <location>
        <begin position="254"/>
        <end position="273"/>
    </location>
</feature>
<dbReference type="Proteomes" id="UP000242699">
    <property type="component" value="Unassembled WGS sequence"/>
</dbReference>
<feature type="transmembrane region" description="Helical" evidence="6">
    <location>
        <begin position="20"/>
        <end position="48"/>
    </location>
</feature>
<evidence type="ECO:0000259" key="7">
    <source>
        <dbReference type="PROSITE" id="PS50850"/>
    </source>
</evidence>
<feature type="transmembrane region" description="Helical" evidence="6">
    <location>
        <begin position="90"/>
        <end position="116"/>
    </location>
</feature>
<dbReference type="InterPro" id="IPR020846">
    <property type="entry name" value="MFS_dom"/>
</dbReference>
<keyword evidence="2" id="KW-0813">Transport</keyword>
<evidence type="ECO:0000256" key="1">
    <source>
        <dbReference type="ARBA" id="ARBA00004651"/>
    </source>
</evidence>
<feature type="transmembrane region" description="Helical" evidence="6">
    <location>
        <begin position="60"/>
        <end position="78"/>
    </location>
</feature>
<dbReference type="InterPro" id="IPR005829">
    <property type="entry name" value="Sugar_transporter_CS"/>
</dbReference>
<evidence type="ECO:0000256" key="3">
    <source>
        <dbReference type="ARBA" id="ARBA00022692"/>
    </source>
</evidence>
<dbReference type="InterPro" id="IPR005828">
    <property type="entry name" value="MFS_sugar_transport-like"/>
</dbReference>
<gene>
    <name evidence="8" type="ORF">C7B43_11025</name>
</gene>
<comment type="caution">
    <text evidence="8">The sequence shown here is derived from an EMBL/GenBank/DDBJ whole genome shotgun (WGS) entry which is preliminary data.</text>
</comment>
<dbReference type="GO" id="GO:0022857">
    <property type="term" value="F:transmembrane transporter activity"/>
    <property type="evidence" value="ECO:0007669"/>
    <property type="project" value="InterPro"/>
</dbReference>
<evidence type="ECO:0000256" key="5">
    <source>
        <dbReference type="ARBA" id="ARBA00023136"/>
    </source>
</evidence>
<dbReference type="Pfam" id="PF00083">
    <property type="entry name" value="Sugar_tr"/>
    <property type="match status" value="1"/>
</dbReference>
<dbReference type="SUPFAM" id="SSF103473">
    <property type="entry name" value="MFS general substrate transporter"/>
    <property type="match status" value="1"/>
</dbReference>
<dbReference type="PROSITE" id="PS00217">
    <property type="entry name" value="SUGAR_TRANSPORT_2"/>
    <property type="match status" value="1"/>
</dbReference>
<proteinExistence type="predicted"/>
<feature type="transmembrane region" description="Helical" evidence="6">
    <location>
        <begin position="350"/>
        <end position="368"/>
    </location>
</feature>
<protein>
    <submittedName>
        <fullName evidence="8">MFS transporter</fullName>
    </submittedName>
</protein>
<dbReference type="GO" id="GO:0005886">
    <property type="term" value="C:plasma membrane"/>
    <property type="evidence" value="ECO:0007669"/>
    <property type="project" value="UniProtKB-SubCell"/>
</dbReference>